<reference evidence="5 6" key="1">
    <citation type="submission" date="2019-01" db="EMBL/GenBank/DDBJ databases">
        <authorList>
            <person name="Chen W.-M."/>
        </authorList>
    </citation>
    <scope>NUCLEOTIDE SEQUENCE [LARGE SCALE GENOMIC DNA]</scope>
    <source>
        <strain evidence="5 6">YBJ-36</strain>
    </source>
</reference>
<dbReference type="Gene3D" id="1.10.10.60">
    <property type="entry name" value="Homeodomain-like"/>
    <property type="match status" value="2"/>
</dbReference>
<dbReference type="PROSITE" id="PS00041">
    <property type="entry name" value="HTH_ARAC_FAMILY_1"/>
    <property type="match status" value="1"/>
</dbReference>
<dbReference type="Gene3D" id="2.60.120.280">
    <property type="entry name" value="Regulatory protein AraC"/>
    <property type="match status" value="1"/>
</dbReference>
<organism evidence="5 6">
    <name type="scientific">Mucilaginibacter limnophilus</name>
    <dbReference type="NCBI Taxonomy" id="1932778"/>
    <lineage>
        <taxon>Bacteria</taxon>
        <taxon>Pseudomonadati</taxon>
        <taxon>Bacteroidota</taxon>
        <taxon>Sphingobacteriia</taxon>
        <taxon>Sphingobacteriales</taxon>
        <taxon>Sphingobacteriaceae</taxon>
        <taxon>Mucilaginibacter</taxon>
    </lineage>
</organism>
<evidence type="ECO:0000256" key="2">
    <source>
        <dbReference type="ARBA" id="ARBA00023125"/>
    </source>
</evidence>
<keyword evidence="6" id="KW-1185">Reference proteome</keyword>
<keyword evidence="2" id="KW-0238">DNA-binding</keyword>
<proteinExistence type="predicted"/>
<accession>A0A437MI73</accession>
<dbReference type="PANTHER" id="PTHR43280">
    <property type="entry name" value="ARAC-FAMILY TRANSCRIPTIONAL REGULATOR"/>
    <property type="match status" value="1"/>
</dbReference>
<keyword evidence="3" id="KW-0804">Transcription</keyword>
<dbReference type="Pfam" id="PF02311">
    <property type="entry name" value="AraC_binding"/>
    <property type="match status" value="1"/>
</dbReference>
<evidence type="ECO:0000256" key="3">
    <source>
        <dbReference type="ARBA" id="ARBA00023163"/>
    </source>
</evidence>
<evidence type="ECO:0000259" key="4">
    <source>
        <dbReference type="PROSITE" id="PS01124"/>
    </source>
</evidence>
<dbReference type="InterPro" id="IPR009057">
    <property type="entry name" value="Homeodomain-like_sf"/>
</dbReference>
<protein>
    <submittedName>
        <fullName evidence="5">AraC family transcriptional regulator</fullName>
    </submittedName>
</protein>
<dbReference type="InterPro" id="IPR037923">
    <property type="entry name" value="HTH-like"/>
</dbReference>
<dbReference type="SUPFAM" id="SSF51215">
    <property type="entry name" value="Regulatory protein AraC"/>
    <property type="match status" value="1"/>
</dbReference>
<dbReference type="AlphaFoldDB" id="A0A437MI73"/>
<evidence type="ECO:0000313" key="6">
    <source>
        <dbReference type="Proteomes" id="UP000282759"/>
    </source>
</evidence>
<feature type="domain" description="HTH araC/xylS-type" evidence="4">
    <location>
        <begin position="193"/>
        <end position="291"/>
    </location>
</feature>
<dbReference type="GO" id="GO:0043565">
    <property type="term" value="F:sequence-specific DNA binding"/>
    <property type="evidence" value="ECO:0007669"/>
    <property type="project" value="InterPro"/>
</dbReference>
<dbReference type="PROSITE" id="PS01124">
    <property type="entry name" value="HTH_ARAC_FAMILY_2"/>
    <property type="match status" value="1"/>
</dbReference>
<evidence type="ECO:0000313" key="5">
    <source>
        <dbReference type="EMBL" id="RVT97339.1"/>
    </source>
</evidence>
<evidence type="ECO:0000256" key="1">
    <source>
        <dbReference type="ARBA" id="ARBA00023015"/>
    </source>
</evidence>
<dbReference type="Proteomes" id="UP000282759">
    <property type="component" value="Unassembled WGS sequence"/>
</dbReference>
<dbReference type="InterPro" id="IPR018060">
    <property type="entry name" value="HTH_AraC"/>
</dbReference>
<dbReference type="SUPFAM" id="SSF46689">
    <property type="entry name" value="Homeodomain-like"/>
    <property type="match status" value="2"/>
</dbReference>
<comment type="caution">
    <text evidence="5">The sequence shown here is derived from an EMBL/GenBank/DDBJ whole genome shotgun (WGS) entry which is preliminary data.</text>
</comment>
<dbReference type="InterPro" id="IPR018062">
    <property type="entry name" value="HTH_AraC-typ_CS"/>
</dbReference>
<dbReference type="InterPro" id="IPR003313">
    <property type="entry name" value="AraC-bd"/>
</dbReference>
<dbReference type="EMBL" id="SACK01000011">
    <property type="protein sequence ID" value="RVT97339.1"/>
    <property type="molecule type" value="Genomic_DNA"/>
</dbReference>
<dbReference type="PANTHER" id="PTHR43280:SF30">
    <property type="entry name" value="MMSAB OPERON REGULATORY PROTEIN"/>
    <property type="match status" value="1"/>
</dbReference>
<dbReference type="SMART" id="SM00342">
    <property type="entry name" value="HTH_ARAC"/>
    <property type="match status" value="1"/>
</dbReference>
<gene>
    <name evidence="5" type="ORF">EOD41_18750</name>
</gene>
<dbReference type="GO" id="GO:0003700">
    <property type="term" value="F:DNA-binding transcription factor activity"/>
    <property type="evidence" value="ECO:0007669"/>
    <property type="project" value="InterPro"/>
</dbReference>
<sequence length="296" mass="33988">MMLNYRKYITNTELDKQWHFYINTVGSASIQPNQSYPNNRAHPADHVLNWDKGRILNGYYLVFISKGKGILDMENKSTTAINAGTCFFLFPGIWHRYRPDAKFGWEEYWVGFNGTYPASLVKNKIFSPDNAIVDVGLNVELLNLFHTLMKITSLAEPGYQQIAIGITLQILGVVMTASKYEQPSVSLEKRLISKAKFILQESIDNPLNLEEMVKELPMGYSKFRKVFKEICGISPNQYHLNLRLNKAKDLLTTTNLTINQIADQTGFESIFYFSRRFKAKNGISPKLFRDKMSKTE</sequence>
<name>A0A437MI73_9SPHI</name>
<keyword evidence="1" id="KW-0805">Transcription regulation</keyword>
<dbReference type="Pfam" id="PF12833">
    <property type="entry name" value="HTH_18"/>
    <property type="match status" value="1"/>
</dbReference>
<dbReference type="OrthoDB" id="9782911at2"/>